<sequence>MAPHSPSTKGHCPDSLLSDTDTEIDAGGAAPIKKPSQALSIVELLEQVFLELPIRYIITCRRVCRQWKDVIDQTPSLQRALWMAPPTSGPLEKWRCRETQRASPAHLRIPFDLFETSSNFHKPFGHPVILLLSHNGWVKSTSNPLDSDIETAELYLYYLAHKSAELESWLKMFFTNPPTTCARLSVAQNAGLSVAQIARLSVVPDAGWVEIHNPGGITIGDVILAIKKQASWPGALENWLKVSLRLWVAPEHPDSY</sequence>
<feature type="region of interest" description="Disordered" evidence="1">
    <location>
        <begin position="1"/>
        <end position="29"/>
    </location>
</feature>
<dbReference type="Proteomes" id="UP000504636">
    <property type="component" value="Unplaced"/>
</dbReference>
<feature type="domain" description="F-box" evidence="2">
    <location>
        <begin position="41"/>
        <end position="80"/>
    </location>
</feature>
<gene>
    <name evidence="3 5" type="ORF">BDZ99DRAFT_577233</name>
</gene>
<organism evidence="3">
    <name type="scientific">Mytilinidion resinicola</name>
    <dbReference type="NCBI Taxonomy" id="574789"/>
    <lineage>
        <taxon>Eukaryota</taxon>
        <taxon>Fungi</taxon>
        <taxon>Dikarya</taxon>
        <taxon>Ascomycota</taxon>
        <taxon>Pezizomycotina</taxon>
        <taxon>Dothideomycetes</taxon>
        <taxon>Pleosporomycetidae</taxon>
        <taxon>Mytilinidiales</taxon>
        <taxon>Mytilinidiaceae</taxon>
        <taxon>Mytilinidion</taxon>
    </lineage>
</organism>
<dbReference type="EMBL" id="MU003726">
    <property type="protein sequence ID" value="KAF2802021.1"/>
    <property type="molecule type" value="Genomic_DNA"/>
</dbReference>
<evidence type="ECO:0000259" key="2">
    <source>
        <dbReference type="SMART" id="SM00256"/>
    </source>
</evidence>
<proteinExistence type="predicted"/>
<reference evidence="3 5" key="1">
    <citation type="journal article" date="2020" name="Stud. Mycol.">
        <title>101 Dothideomycetes genomes: a test case for predicting lifestyles and emergence of pathogens.</title>
        <authorList>
            <person name="Haridas S."/>
            <person name="Albert R."/>
            <person name="Binder M."/>
            <person name="Bloem J."/>
            <person name="Labutti K."/>
            <person name="Salamov A."/>
            <person name="Andreopoulos B."/>
            <person name="Baker S."/>
            <person name="Barry K."/>
            <person name="Bills G."/>
            <person name="Bluhm B."/>
            <person name="Cannon C."/>
            <person name="Castanera R."/>
            <person name="Culley D."/>
            <person name="Daum C."/>
            <person name="Ezra D."/>
            <person name="Gonzalez J."/>
            <person name="Henrissat B."/>
            <person name="Kuo A."/>
            <person name="Liang C."/>
            <person name="Lipzen A."/>
            <person name="Lutzoni F."/>
            <person name="Magnuson J."/>
            <person name="Mondo S."/>
            <person name="Nolan M."/>
            <person name="Ohm R."/>
            <person name="Pangilinan J."/>
            <person name="Park H.-J."/>
            <person name="Ramirez L."/>
            <person name="Alfaro M."/>
            <person name="Sun H."/>
            <person name="Tritt A."/>
            <person name="Yoshinaga Y."/>
            <person name="Zwiers L.-H."/>
            <person name="Turgeon B."/>
            <person name="Goodwin S."/>
            <person name="Spatafora J."/>
            <person name="Crous P."/>
            <person name="Grigoriev I."/>
        </authorList>
    </citation>
    <scope>NUCLEOTIDE SEQUENCE</scope>
    <source>
        <strain evidence="3 5">CBS 304.34</strain>
    </source>
</reference>
<keyword evidence="4" id="KW-1185">Reference proteome</keyword>
<dbReference type="Gene3D" id="1.20.1280.50">
    <property type="match status" value="1"/>
</dbReference>
<accession>A0A6A6XZM8</accession>
<dbReference type="AlphaFoldDB" id="A0A6A6XZM8"/>
<dbReference type="SMART" id="SM00256">
    <property type="entry name" value="FBOX"/>
    <property type="match status" value="1"/>
</dbReference>
<dbReference type="GeneID" id="54469562"/>
<evidence type="ECO:0000256" key="1">
    <source>
        <dbReference type="SAM" id="MobiDB-lite"/>
    </source>
</evidence>
<dbReference type="RefSeq" id="XP_033568985.1">
    <property type="nucleotide sequence ID" value="XM_033728669.1"/>
</dbReference>
<dbReference type="OrthoDB" id="3800738at2759"/>
<evidence type="ECO:0000313" key="3">
    <source>
        <dbReference type="EMBL" id="KAF2802021.1"/>
    </source>
</evidence>
<reference evidence="5" key="2">
    <citation type="submission" date="2020-04" db="EMBL/GenBank/DDBJ databases">
        <authorList>
            <consortium name="NCBI Genome Project"/>
        </authorList>
    </citation>
    <scope>NUCLEOTIDE SEQUENCE</scope>
    <source>
        <strain evidence="5">CBS 304.34</strain>
    </source>
</reference>
<dbReference type="InterPro" id="IPR001810">
    <property type="entry name" value="F-box_dom"/>
</dbReference>
<evidence type="ECO:0000313" key="5">
    <source>
        <dbReference type="RefSeq" id="XP_033568985.1"/>
    </source>
</evidence>
<dbReference type="InterPro" id="IPR036047">
    <property type="entry name" value="F-box-like_dom_sf"/>
</dbReference>
<evidence type="ECO:0000313" key="4">
    <source>
        <dbReference type="Proteomes" id="UP000504636"/>
    </source>
</evidence>
<name>A0A6A6XZM8_9PEZI</name>
<dbReference type="Pfam" id="PF00646">
    <property type="entry name" value="F-box"/>
    <property type="match status" value="1"/>
</dbReference>
<protein>
    <recommendedName>
        <fullName evidence="2">F-box domain-containing protein</fullName>
    </recommendedName>
</protein>
<dbReference type="SUPFAM" id="SSF81383">
    <property type="entry name" value="F-box domain"/>
    <property type="match status" value="1"/>
</dbReference>
<reference evidence="5" key="3">
    <citation type="submission" date="2025-04" db="UniProtKB">
        <authorList>
            <consortium name="RefSeq"/>
        </authorList>
    </citation>
    <scope>IDENTIFICATION</scope>
    <source>
        <strain evidence="5">CBS 304.34</strain>
    </source>
</reference>